<evidence type="ECO:0000313" key="1">
    <source>
        <dbReference type="EMBL" id="KAL3799798.1"/>
    </source>
</evidence>
<gene>
    <name evidence="1" type="ORF">HJC23_010448</name>
</gene>
<proteinExistence type="predicted"/>
<organism evidence="1 2">
    <name type="scientific">Cyclotella cryptica</name>
    <dbReference type="NCBI Taxonomy" id="29204"/>
    <lineage>
        <taxon>Eukaryota</taxon>
        <taxon>Sar</taxon>
        <taxon>Stramenopiles</taxon>
        <taxon>Ochrophyta</taxon>
        <taxon>Bacillariophyta</taxon>
        <taxon>Coscinodiscophyceae</taxon>
        <taxon>Thalassiosirophycidae</taxon>
        <taxon>Stephanodiscales</taxon>
        <taxon>Stephanodiscaceae</taxon>
        <taxon>Cyclotella</taxon>
    </lineage>
</organism>
<accession>A0ABD3QIT0</accession>
<dbReference type="Proteomes" id="UP001516023">
    <property type="component" value="Unassembled WGS sequence"/>
</dbReference>
<name>A0ABD3QIT0_9STRA</name>
<dbReference type="AlphaFoldDB" id="A0ABD3QIT0"/>
<comment type="caution">
    <text evidence="1">The sequence shown here is derived from an EMBL/GenBank/DDBJ whole genome shotgun (WGS) entry which is preliminary data.</text>
</comment>
<evidence type="ECO:0008006" key="3">
    <source>
        <dbReference type="Google" id="ProtNLM"/>
    </source>
</evidence>
<keyword evidence="2" id="KW-1185">Reference proteome</keyword>
<evidence type="ECO:0000313" key="2">
    <source>
        <dbReference type="Proteomes" id="UP001516023"/>
    </source>
</evidence>
<protein>
    <recommendedName>
        <fullName evidence="3">Dirigent protein</fullName>
    </recommendedName>
</protein>
<dbReference type="EMBL" id="JABMIG020000036">
    <property type="protein sequence ID" value="KAL3799798.1"/>
    <property type="molecule type" value="Genomic_DNA"/>
</dbReference>
<sequence length="74" mass="8085">MVILSRVNMMSYSLSEEPSAKGILASAVRGLVSGGKKFSTTMEVGRGAFQGINNFTIGQSYRFSFVYQTRSSLH</sequence>
<reference evidence="1 2" key="1">
    <citation type="journal article" date="2020" name="G3 (Bethesda)">
        <title>Improved Reference Genome for Cyclotella cryptica CCMP332, a Model for Cell Wall Morphogenesis, Salinity Adaptation, and Lipid Production in Diatoms (Bacillariophyta).</title>
        <authorList>
            <person name="Roberts W.R."/>
            <person name="Downey K.M."/>
            <person name="Ruck E.C."/>
            <person name="Traller J.C."/>
            <person name="Alverson A.J."/>
        </authorList>
    </citation>
    <scope>NUCLEOTIDE SEQUENCE [LARGE SCALE GENOMIC DNA]</scope>
    <source>
        <strain evidence="1 2">CCMP332</strain>
    </source>
</reference>